<dbReference type="Proteomes" id="UP000724584">
    <property type="component" value="Unassembled WGS sequence"/>
</dbReference>
<name>A0ACB7NXN5_9PEZI</name>
<accession>A0ACB7NXN5</accession>
<organism evidence="1 2">
    <name type="scientific">Chaetomium tenue</name>
    <dbReference type="NCBI Taxonomy" id="1854479"/>
    <lineage>
        <taxon>Eukaryota</taxon>
        <taxon>Fungi</taxon>
        <taxon>Dikarya</taxon>
        <taxon>Ascomycota</taxon>
        <taxon>Pezizomycotina</taxon>
        <taxon>Sordariomycetes</taxon>
        <taxon>Sordariomycetidae</taxon>
        <taxon>Sordariales</taxon>
        <taxon>Chaetomiaceae</taxon>
        <taxon>Chaetomium</taxon>
    </lineage>
</organism>
<gene>
    <name evidence="1" type="ORF">F5144DRAFT_453179</name>
</gene>
<evidence type="ECO:0000313" key="1">
    <source>
        <dbReference type="EMBL" id="KAH6623209.1"/>
    </source>
</evidence>
<dbReference type="EMBL" id="JAGIZQ010000006">
    <property type="protein sequence ID" value="KAH6623209.1"/>
    <property type="molecule type" value="Genomic_DNA"/>
</dbReference>
<keyword evidence="2" id="KW-1185">Reference proteome</keyword>
<evidence type="ECO:0000313" key="2">
    <source>
        <dbReference type="Proteomes" id="UP000724584"/>
    </source>
</evidence>
<comment type="caution">
    <text evidence="1">The sequence shown here is derived from an EMBL/GenBank/DDBJ whole genome shotgun (WGS) entry which is preliminary data.</text>
</comment>
<reference evidence="1 2" key="1">
    <citation type="journal article" date="2021" name="Nat. Commun.">
        <title>Genetic determinants of endophytism in the Arabidopsis root mycobiome.</title>
        <authorList>
            <person name="Mesny F."/>
            <person name="Miyauchi S."/>
            <person name="Thiergart T."/>
            <person name="Pickel B."/>
            <person name="Atanasova L."/>
            <person name="Karlsson M."/>
            <person name="Huettel B."/>
            <person name="Barry K.W."/>
            <person name="Haridas S."/>
            <person name="Chen C."/>
            <person name="Bauer D."/>
            <person name="Andreopoulos W."/>
            <person name="Pangilinan J."/>
            <person name="LaButti K."/>
            <person name="Riley R."/>
            <person name="Lipzen A."/>
            <person name="Clum A."/>
            <person name="Drula E."/>
            <person name="Henrissat B."/>
            <person name="Kohler A."/>
            <person name="Grigoriev I.V."/>
            <person name="Martin F.M."/>
            <person name="Hacquard S."/>
        </authorList>
    </citation>
    <scope>NUCLEOTIDE SEQUENCE [LARGE SCALE GENOMIC DNA]</scope>
    <source>
        <strain evidence="1 2">MPI-SDFR-AT-0079</strain>
    </source>
</reference>
<proteinExistence type="predicted"/>
<protein>
    <submittedName>
        <fullName evidence="1">Uncharacterized protein</fullName>
    </submittedName>
</protein>
<feature type="non-terminal residue" evidence="1">
    <location>
        <position position="281"/>
    </location>
</feature>
<sequence length="281" mass="30899">MKYLLASHDPQDKPIRMNHPVFLWEVWPVSKPRTPGVGSTDYFDSLQSVLSSVDNYTSVCSAMRADVLATLFLTRRFHVVYSPHVRKETQLAATHYMDRYGPLMASVTLEVDFTKLAGGWRPEAVHFDALRGLKGVKTLIEDFVQRQLTRRNTTIQDLRVLVRRYHGFRPTASAPSPDSPKPDQKDNNNHHHHPTGTSPLPSSSPISTNQPPPQPHPSPPPTPTTKPTPYTDPAHIAHTLSPLKSLGPLVSTLTLTGVPHAFATELISALSGRPAPATAAG</sequence>